<dbReference type="OrthoDB" id="2017974at2759"/>
<dbReference type="Gene3D" id="3.40.50.1010">
    <property type="entry name" value="5'-nuclease"/>
    <property type="match status" value="1"/>
</dbReference>
<dbReference type="EMBL" id="ML120359">
    <property type="protein sequence ID" value="RPB04329.1"/>
    <property type="molecule type" value="Genomic_DNA"/>
</dbReference>
<keyword evidence="3" id="KW-1185">Reference proteome</keyword>
<accession>A0A3N4K4Q6</accession>
<evidence type="ECO:0000259" key="1">
    <source>
        <dbReference type="Pfam" id="PF13638"/>
    </source>
</evidence>
<evidence type="ECO:0000313" key="3">
    <source>
        <dbReference type="Proteomes" id="UP000276215"/>
    </source>
</evidence>
<dbReference type="AlphaFoldDB" id="A0A3N4K4Q6"/>
<proteinExistence type="predicted"/>
<name>A0A3N4K4Q6_9PEZI</name>
<gene>
    <name evidence="2" type="ORF">L873DRAFT_1466350</name>
</gene>
<sequence>MLVRRSLYLASKRTNHLSSHHRRPWLDEESRPIRDSAKAAIIAIHEALTDNRDVKVFTAKGCNVTNMGFYKEQFDDGGQGKIDDIIIETTKVQGEARRQAMPKDYGDCEVAVLITEDCNMHVKANSQVITASQHQISTESSPRISNRNIKPEFSKVRTTGRYTNRKVGYGLSKS</sequence>
<feature type="domain" description="PIN" evidence="1">
    <location>
        <begin position="27"/>
        <end position="133"/>
    </location>
</feature>
<dbReference type="Proteomes" id="UP000276215">
    <property type="component" value="Unassembled WGS sequence"/>
</dbReference>
<dbReference type="STRING" id="1336337.A0A3N4K4Q6"/>
<dbReference type="InterPro" id="IPR002716">
    <property type="entry name" value="PIN_dom"/>
</dbReference>
<organism evidence="2 3">
    <name type="scientific">Choiromyces venosus 120613-1</name>
    <dbReference type="NCBI Taxonomy" id="1336337"/>
    <lineage>
        <taxon>Eukaryota</taxon>
        <taxon>Fungi</taxon>
        <taxon>Dikarya</taxon>
        <taxon>Ascomycota</taxon>
        <taxon>Pezizomycotina</taxon>
        <taxon>Pezizomycetes</taxon>
        <taxon>Pezizales</taxon>
        <taxon>Tuberaceae</taxon>
        <taxon>Choiromyces</taxon>
    </lineage>
</organism>
<evidence type="ECO:0000313" key="2">
    <source>
        <dbReference type="EMBL" id="RPB04329.1"/>
    </source>
</evidence>
<dbReference type="Pfam" id="PF13638">
    <property type="entry name" value="PIN_4"/>
    <property type="match status" value="1"/>
</dbReference>
<reference evidence="2 3" key="1">
    <citation type="journal article" date="2018" name="Nat. Ecol. Evol.">
        <title>Pezizomycetes genomes reveal the molecular basis of ectomycorrhizal truffle lifestyle.</title>
        <authorList>
            <person name="Murat C."/>
            <person name="Payen T."/>
            <person name="Noel B."/>
            <person name="Kuo A."/>
            <person name="Morin E."/>
            <person name="Chen J."/>
            <person name="Kohler A."/>
            <person name="Krizsan K."/>
            <person name="Balestrini R."/>
            <person name="Da Silva C."/>
            <person name="Montanini B."/>
            <person name="Hainaut M."/>
            <person name="Levati E."/>
            <person name="Barry K.W."/>
            <person name="Belfiori B."/>
            <person name="Cichocki N."/>
            <person name="Clum A."/>
            <person name="Dockter R.B."/>
            <person name="Fauchery L."/>
            <person name="Guy J."/>
            <person name="Iotti M."/>
            <person name="Le Tacon F."/>
            <person name="Lindquist E.A."/>
            <person name="Lipzen A."/>
            <person name="Malagnac F."/>
            <person name="Mello A."/>
            <person name="Molinier V."/>
            <person name="Miyauchi S."/>
            <person name="Poulain J."/>
            <person name="Riccioni C."/>
            <person name="Rubini A."/>
            <person name="Sitrit Y."/>
            <person name="Splivallo R."/>
            <person name="Traeger S."/>
            <person name="Wang M."/>
            <person name="Zifcakova L."/>
            <person name="Wipf D."/>
            <person name="Zambonelli A."/>
            <person name="Paolocci F."/>
            <person name="Nowrousian M."/>
            <person name="Ottonello S."/>
            <person name="Baldrian P."/>
            <person name="Spatafora J.W."/>
            <person name="Henrissat B."/>
            <person name="Nagy L.G."/>
            <person name="Aury J.M."/>
            <person name="Wincker P."/>
            <person name="Grigoriev I.V."/>
            <person name="Bonfante P."/>
            <person name="Martin F.M."/>
        </authorList>
    </citation>
    <scope>NUCLEOTIDE SEQUENCE [LARGE SCALE GENOMIC DNA]</scope>
    <source>
        <strain evidence="2 3">120613-1</strain>
    </source>
</reference>
<protein>
    <recommendedName>
        <fullName evidence="1">PIN domain-containing protein</fullName>
    </recommendedName>
</protein>